<comment type="subcellular location">
    <subcellularLocation>
        <location evidence="1">Cell membrane</location>
        <topology evidence="1">Multi-pass membrane protein</topology>
    </subcellularLocation>
</comment>
<keyword evidence="7" id="KW-0675">Receptor</keyword>
<keyword evidence="3 6" id="KW-0812">Transmembrane</keyword>
<protein>
    <submittedName>
        <fullName evidence="7">Putative 7tm Chemosensory receptor-containing protein 9</fullName>
    </submittedName>
</protein>
<reference evidence="7" key="1">
    <citation type="journal article" date="2021" name="Sci. Adv.">
        <title>The American lobster genome reveals insights on longevity, neural, and immune adaptations.</title>
        <authorList>
            <person name="Polinski J.M."/>
            <person name="Zimin A.V."/>
            <person name="Clark K.F."/>
            <person name="Kohn A.B."/>
            <person name="Sadowski N."/>
            <person name="Timp W."/>
            <person name="Ptitsyn A."/>
            <person name="Khanna P."/>
            <person name="Romanova D.Y."/>
            <person name="Williams P."/>
            <person name="Greenwood S.J."/>
            <person name="Moroz L.L."/>
            <person name="Walt D.R."/>
            <person name="Bodnar A.G."/>
        </authorList>
    </citation>
    <scope>NUCLEOTIDE SEQUENCE</scope>
    <source>
        <strain evidence="7">GMGI-L3</strain>
    </source>
</reference>
<dbReference type="GO" id="GO:0005886">
    <property type="term" value="C:plasma membrane"/>
    <property type="evidence" value="ECO:0007669"/>
    <property type="project" value="UniProtKB-SubCell"/>
</dbReference>
<feature type="transmembrane region" description="Helical" evidence="6">
    <location>
        <begin position="109"/>
        <end position="135"/>
    </location>
</feature>
<evidence type="ECO:0000256" key="2">
    <source>
        <dbReference type="ARBA" id="ARBA00022475"/>
    </source>
</evidence>
<gene>
    <name evidence="7" type="ORF">Hamer_G019224</name>
</gene>
<comment type="caution">
    <text evidence="7">The sequence shown here is derived from an EMBL/GenBank/DDBJ whole genome shotgun (WGS) entry which is preliminary data.</text>
</comment>
<name>A0A8J5KFH9_HOMAM</name>
<dbReference type="AlphaFoldDB" id="A0A8J5KFH9"/>
<evidence type="ECO:0000256" key="4">
    <source>
        <dbReference type="ARBA" id="ARBA00022989"/>
    </source>
</evidence>
<keyword evidence="4 6" id="KW-1133">Transmembrane helix</keyword>
<dbReference type="Pfam" id="PF08395">
    <property type="entry name" value="7tm_7"/>
    <property type="match status" value="1"/>
</dbReference>
<dbReference type="Proteomes" id="UP000747542">
    <property type="component" value="Unassembled WGS sequence"/>
</dbReference>
<feature type="transmembrane region" description="Helical" evidence="6">
    <location>
        <begin position="47"/>
        <end position="64"/>
    </location>
</feature>
<keyword evidence="5 6" id="KW-0472">Membrane</keyword>
<keyword evidence="2" id="KW-1003">Cell membrane</keyword>
<keyword evidence="8" id="KW-1185">Reference proteome</keyword>
<evidence type="ECO:0000313" key="8">
    <source>
        <dbReference type="Proteomes" id="UP000747542"/>
    </source>
</evidence>
<dbReference type="InterPro" id="IPR013604">
    <property type="entry name" value="7TM_chemorcpt"/>
</dbReference>
<dbReference type="EMBL" id="JAHLQT010012889">
    <property type="protein sequence ID" value="KAG7171149.1"/>
    <property type="molecule type" value="Genomic_DNA"/>
</dbReference>
<feature type="transmembrane region" description="Helical" evidence="6">
    <location>
        <begin position="12"/>
        <end position="35"/>
    </location>
</feature>
<sequence length="169" mass="19518">MFLTEEIKSEFLDYVGLAVSCFMFMYTVIIISITYEAMTENNPVIKMLGFSVMTPLVCIILICSSPEILRKQVWEVDVVLQRLQLTCTCETQDKQLAVLRGILHRLRDFNIGGCFSLGNHVLISVGGFVLTYLVVLLQVGETSTFSDEQRHYNNNNRTQDWLWFRFKDE</sequence>
<evidence type="ECO:0000256" key="1">
    <source>
        <dbReference type="ARBA" id="ARBA00004651"/>
    </source>
</evidence>
<evidence type="ECO:0000256" key="6">
    <source>
        <dbReference type="SAM" id="Phobius"/>
    </source>
</evidence>
<accession>A0A8J5KFH9</accession>
<evidence type="ECO:0000256" key="3">
    <source>
        <dbReference type="ARBA" id="ARBA00022692"/>
    </source>
</evidence>
<dbReference type="GO" id="GO:0050909">
    <property type="term" value="P:sensory perception of taste"/>
    <property type="evidence" value="ECO:0007669"/>
    <property type="project" value="InterPro"/>
</dbReference>
<evidence type="ECO:0000313" key="7">
    <source>
        <dbReference type="EMBL" id="KAG7171149.1"/>
    </source>
</evidence>
<organism evidence="7 8">
    <name type="scientific">Homarus americanus</name>
    <name type="common">American lobster</name>
    <dbReference type="NCBI Taxonomy" id="6706"/>
    <lineage>
        <taxon>Eukaryota</taxon>
        <taxon>Metazoa</taxon>
        <taxon>Ecdysozoa</taxon>
        <taxon>Arthropoda</taxon>
        <taxon>Crustacea</taxon>
        <taxon>Multicrustacea</taxon>
        <taxon>Malacostraca</taxon>
        <taxon>Eumalacostraca</taxon>
        <taxon>Eucarida</taxon>
        <taxon>Decapoda</taxon>
        <taxon>Pleocyemata</taxon>
        <taxon>Astacidea</taxon>
        <taxon>Nephropoidea</taxon>
        <taxon>Nephropidae</taxon>
        <taxon>Homarus</taxon>
    </lineage>
</organism>
<proteinExistence type="predicted"/>
<evidence type="ECO:0000256" key="5">
    <source>
        <dbReference type="ARBA" id="ARBA00023136"/>
    </source>
</evidence>